<dbReference type="AlphaFoldDB" id="A0A917LUJ9"/>
<reference evidence="3" key="2">
    <citation type="submission" date="2020-09" db="EMBL/GenBank/DDBJ databases">
        <authorList>
            <person name="Sun Q."/>
            <person name="Zhou Y."/>
        </authorList>
    </citation>
    <scope>NUCLEOTIDE SEQUENCE</scope>
    <source>
        <strain evidence="3">CGMCC 1.12751</strain>
    </source>
</reference>
<dbReference type="InterPro" id="IPR036291">
    <property type="entry name" value="NAD(P)-bd_dom_sf"/>
</dbReference>
<evidence type="ECO:0000256" key="1">
    <source>
        <dbReference type="ARBA" id="ARBA00023002"/>
    </source>
</evidence>
<dbReference type="Gene3D" id="3.40.50.720">
    <property type="entry name" value="NAD(P)-binding Rossmann-like Domain"/>
    <property type="match status" value="1"/>
</dbReference>
<feature type="domain" description="Pyrroline-5-carboxylate reductase catalytic N-terminal" evidence="2">
    <location>
        <begin position="16"/>
        <end position="108"/>
    </location>
</feature>
<dbReference type="EMBL" id="BMFQ01000004">
    <property type="protein sequence ID" value="GGG58262.1"/>
    <property type="molecule type" value="Genomic_DNA"/>
</dbReference>
<dbReference type="GO" id="GO:0016491">
    <property type="term" value="F:oxidoreductase activity"/>
    <property type="evidence" value="ECO:0007669"/>
    <property type="project" value="UniProtKB-KW"/>
</dbReference>
<gene>
    <name evidence="3" type="primary">mmyQ</name>
    <name evidence="3" type="ORF">GCM10010976_31370</name>
</gene>
<evidence type="ECO:0000259" key="2">
    <source>
        <dbReference type="Pfam" id="PF03807"/>
    </source>
</evidence>
<sequence length="227" mass="25033">MEARDINYKSKKNIMKIGIIGSGQIGGNLGKYWAKAGHEVLFSSRHPNQLASLARDAGNNAKAVSVAEAFEANADAYLLATPFEAIDNISELYAGEYGNKIIIDATNPYPERDGKMAQEVRDANYNASEYTAMKFNTAKTIKAFNTIKAEDLRDRAFRSQDKLSIPYAAQDEESKTIGRQLIEDIGFDALYVGDLSASNIMDPDKAIYGKSLELIKLKDLVNASKEY</sequence>
<organism evidence="3 4">
    <name type="scientific">Bizionia arctica</name>
    <dbReference type="NCBI Taxonomy" id="1495645"/>
    <lineage>
        <taxon>Bacteria</taxon>
        <taxon>Pseudomonadati</taxon>
        <taxon>Bacteroidota</taxon>
        <taxon>Flavobacteriia</taxon>
        <taxon>Flavobacteriales</taxon>
        <taxon>Flavobacteriaceae</taxon>
        <taxon>Bizionia</taxon>
    </lineage>
</organism>
<accession>A0A917LUJ9</accession>
<evidence type="ECO:0000313" key="4">
    <source>
        <dbReference type="Proteomes" id="UP000625976"/>
    </source>
</evidence>
<reference evidence="3" key="1">
    <citation type="journal article" date="2014" name="Int. J. Syst. Evol. Microbiol.">
        <title>Complete genome sequence of Corynebacterium casei LMG S-19264T (=DSM 44701T), isolated from a smear-ripened cheese.</title>
        <authorList>
            <consortium name="US DOE Joint Genome Institute (JGI-PGF)"/>
            <person name="Walter F."/>
            <person name="Albersmeier A."/>
            <person name="Kalinowski J."/>
            <person name="Ruckert C."/>
        </authorList>
    </citation>
    <scope>NUCLEOTIDE SEQUENCE</scope>
    <source>
        <strain evidence="3">CGMCC 1.12751</strain>
    </source>
</reference>
<dbReference type="Proteomes" id="UP000625976">
    <property type="component" value="Unassembled WGS sequence"/>
</dbReference>
<evidence type="ECO:0000313" key="3">
    <source>
        <dbReference type="EMBL" id="GGG58262.1"/>
    </source>
</evidence>
<dbReference type="SUPFAM" id="SSF51735">
    <property type="entry name" value="NAD(P)-binding Rossmann-fold domains"/>
    <property type="match status" value="1"/>
</dbReference>
<keyword evidence="4" id="KW-1185">Reference proteome</keyword>
<comment type="caution">
    <text evidence="3">The sequence shown here is derived from an EMBL/GenBank/DDBJ whole genome shotgun (WGS) entry which is preliminary data.</text>
</comment>
<dbReference type="InterPro" id="IPR051267">
    <property type="entry name" value="STEAP_metalloreductase"/>
</dbReference>
<dbReference type="InterPro" id="IPR028939">
    <property type="entry name" value="P5C_Rdtase_cat_N"/>
</dbReference>
<name>A0A917LUJ9_9FLAO</name>
<keyword evidence="1" id="KW-0560">Oxidoreductase</keyword>
<proteinExistence type="predicted"/>
<dbReference type="Pfam" id="PF03807">
    <property type="entry name" value="F420_oxidored"/>
    <property type="match status" value="1"/>
</dbReference>
<dbReference type="PANTHER" id="PTHR14239">
    <property type="entry name" value="DUDULIN-RELATED"/>
    <property type="match status" value="1"/>
</dbReference>
<dbReference type="PANTHER" id="PTHR14239:SF10">
    <property type="entry name" value="REDUCTASE"/>
    <property type="match status" value="1"/>
</dbReference>
<protein>
    <recommendedName>
        <fullName evidence="2">Pyrroline-5-carboxylate reductase catalytic N-terminal domain-containing protein</fullName>
    </recommendedName>
</protein>